<dbReference type="Proteomes" id="UP000658733">
    <property type="component" value="Unassembled WGS sequence"/>
</dbReference>
<feature type="domain" description="Glutamine amidotransferase type-2" evidence="4">
    <location>
        <begin position="2"/>
        <end position="287"/>
    </location>
</feature>
<name>A0A843ALU2_METAZ</name>
<dbReference type="SUPFAM" id="SSF52402">
    <property type="entry name" value="Adenine nucleotide alpha hydrolases-like"/>
    <property type="match status" value="1"/>
</dbReference>
<dbReference type="InterPro" id="IPR050795">
    <property type="entry name" value="Asn_Synthetase"/>
</dbReference>
<dbReference type="GO" id="GO:0005524">
    <property type="term" value="F:ATP binding"/>
    <property type="evidence" value="ECO:0007669"/>
    <property type="project" value="UniProtKB-KW"/>
</dbReference>
<dbReference type="CDD" id="cd01991">
    <property type="entry name" value="Asn_synthase_B_C"/>
    <property type="match status" value="1"/>
</dbReference>
<dbReference type="Gene3D" id="3.40.50.620">
    <property type="entry name" value="HUPs"/>
    <property type="match status" value="1"/>
</dbReference>
<comment type="caution">
    <text evidence="5">The sequence shown here is derived from an EMBL/GenBank/DDBJ whole genome shotgun (WGS) entry which is preliminary data.</text>
</comment>
<dbReference type="GO" id="GO:0004066">
    <property type="term" value="F:asparagine synthase (glutamine-hydrolyzing) activity"/>
    <property type="evidence" value="ECO:0007669"/>
    <property type="project" value="UniProtKB-EC"/>
</dbReference>
<evidence type="ECO:0000313" key="6">
    <source>
        <dbReference type="Proteomes" id="UP000658733"/>
    </source>
</evidence>
<evidence type="ECO:0000256" key="1">
    <source>
        <dbReference type="ARBA" id="ARBA00022598"/>
    </source>
</evidence>
<evidence type="ECO:0000313" key="5">
    <source>
        <dbReference type="EMBL" id="MBF4468498.1"/>
    </source>
</evidence>
<dbReference type="Pfam" id="PF00733">
    <property type="entry name" value="Asn_synthase"/>
    <property type="match status" value="2"/>
</dbReference>
<dbReference type="EMBL" id="JADIIN010000028">
    <property type="protein sequence ID" value="MBF4468498.1"/>
    <property type="molecule type" value="Genomic_DNA"/>
</dbReference>
<dbReference type="InterPro" id="IPR029055">
    <property type="entry name" value="Ntn_hydrolases_N"/>
</dbReference>
<proteinExistence type="predicted"/>
<reference evidence="5" key="1">
    <citation type="submission" date="2020-10" db="EMBL/GenBank/DDBJ databases">
        <title>Dehalococcoides mccartyi of a TCE/Cr reducing biochatode.</title>
        <authorList>
            <person name="Matturro B."/>
        </authorList>
    </citation>
    <scope>NUCLEOTIDE SEQUENCE</scope>
    <source>
        <strain evidence="5">Bin4</strain>
    </source>
</reference>
<dbReference type="InterPro" id="IPR014729">
    <property type="entry name" value="Rossmann-like_a/b/a_fold"/>
</dbReference>
<gene>
    <name evidence="5" type="ORF">ISP01_03765</name>
</gene>
<dbReference type="Pfam" id="PF13537">
    <property type="entry name" value="GATase_7"/>
    <property type="match status" value="1"/>
</dbReference>
<evidence type="ECO:0000256" key="3">
    <source>
        <dbReference type="ARBA" id="ARBA00022840"/>
    </source>
</evidence>
<protein>
    <submittedName>
        <fullName evidence="5">Asparagine synthetase B</fullName>
    </submittedName>
</protein>
<keyword evidence="2" id="KW-0547">Nucleotide-binding</keyword>
<dbReference type="PROSITE" id="PS51278">
    <property type="entry name" value="GATASE_TYPE_2"/>
    <property type="match status" value="1"/>
</dbReference>
<dbReference type="GO" id="GO:0006529">
    <property type="term" value="P:asparagine biosynthetic process"/>
    <property type="evidence" value="ECO:0007669"/>
    <property type="project" value="UniProtKB-KW"/>
</dbReference>
<accession>A0A843ALU2</accession>
<dbReference type="InterPro" id="IPR017932">
    <property type="entry name" value="GATase_2_dom"/>
</dbReference>
<dbReference type="GO" id="GO:0005829">
    <property type="term" value="C:cytosol"/>
    <property type="evidence" value="ECO:0007669"/>
    <property type="project" value="TreeGrafter"/>
</dbReference>
<dbReference type="AlphaFoldDB" id="A0A843ALU2"/>
<dbReference type="SUPFAM" id="SSF56235">
    <property type="entry name" value="N-terminal nucleophile aminohydrolases (Ntn hydrolases)"/>
    <property type="match status" value="1"/>
</dbReference>
<dbReference type="InterPro" id="IPR001962">
    <property type="entry name" value="Asn_synthase"/>
</dbReference>
<keyword evidence="3" id="KW-0067">ATP-binding</keyword>
<dbReference type="Gene3D" id="3.60.20.10">
    <property type="entry name" value="Glutamine Phosphoribosylpyrophosphate, subunit 1, domain 1"/>
    <property type="match status" value="1"/>
</dbReference>
<dbReference type="PANTHER" id="PTHR11772">
    <property type="entry name" value="ASPARAGINE SYNTHETASE"/>
    <property type="match status" value="1"/>
</dbReference>
<organism evidence="5 6">
    <name type="scientific">Methanobrevibacter arboriphilus</name>
    <dbReference type="NCBI Taxonomy" id="39441"/>
    <lineage>
        <taxon>Archaea</taxon>
        <taxon>Methanobacteriati</taxon>
        <taxon>Methanobacteriota</taxon>
        <taxon>Methanomada group</taxon>
        <taxon>Methanobacteria</taxon>
        <taxon>Methanobacteriales</taxon>
        <taxon>Methanobacteriaceae</taxon>
        <taxon>Methanobrevibacter</taxon>
    </lineage>
</organism>
<dbReference type="RefSeq" id="WP_278522339.1">
    <property type="nucleotide sequence ID" value="NZ_JADIIN010000028.1"/>
</dbReference>
<evidence type="ECO:0000259" key="4">
    <source>
        <dbReference type="PROSITE" id="PS51278"/>
    </source>
</evidence>
<dbReference type="PANTHER" id="PTHR11772:SF2">
    <property type="entry name" value="ASPARAGINE SYNTHETASE [GLUTAMINE-HYDROLYZING]"/>
    <property type="match status" value="1"/>
</dbReference>
<keyword evidence="1" id="KW-0436">Ligase</keyword>
<evidence type="ECO:0000256" key="2">
    <source>
        <dbReference type="ARBA" id="ARBA00022741"/>
    </source>
</evidence>
<sequence length="606" mass="69198">MTRIVGLQGLFNGNILHLMLKSLKSNFKSFKKDDISGIFLLSDNSYIYNDKFCNISSKDDYNIGIGSNYSDKFKINESQPIRYKSIVLAFDGIIYNINELNNLLDSNINNNYINNINNNNNNHINNKSHINNKNNTNNNHINNINNTNNNSINNIDNNFNKNNNIDNNYTNSSFTKDCLNENEDKNLNHGLLLSKIIYKFLQEHSNLKEAIIKSIKIIDGEYSFAVFDGENLGIARDSIGIKPLYYHINNNSFNSFSSEKKALWKIGIKDSEIKSLKPGYILYNWDLIAPKNNPWDNDYYNLYNGNISKFNISKNQNNELKYLDINKMSYDEIKYSLINLLTYSTYKRVLNTDKVGLIFSGGVDSTILATLLKNISDDISVNLYTVGVESSEDLKYAKKVAKSLDFPIKTTIIDETLVRESLDPVLDAIEEPNLMKIGVGMTLYLATKMASNDGISITLAGQGADELFGGYYKYLTTFKEKGPEFAQKSMIHDIEYGYDVNFERDDKIATFNGVDLRVPYLDEKLVNFALKIPIKYKINSDEDLLRKRILRDIAIDIGVDKEIAERPKKAAQYGSGIHKILIKKVLKDIDLNKKIDEIRNSYLINK</sequence>